<name>A0A4V2JZY7_9APHY</name>
<reference evidence="1" key="1">
    <citation type="submission" date="2019-01" db="EMBL/GenBank/DDBJ databases">
        <title>Draft genome sequences of three monokaryotic isolates of the white-rot basidiomycete fungus Dichomitus squalens.</title>
        <authorList>
            <consortium name="DOE Joint Genome Institute"/>
            <person name="Lopez S.C."/>
            <person name="Andreopoulos B."/>
            <person name="Pangilinan J."/>
            <person name="Lipzen A."/>
            <person name="Riley R."/>
            <person name="Ahrendt S."/>
            <person name="Ng V."/>
            <person name="Barry K."/>
            <person name="Daum C."/>
            <person name="Grigoriev I.V."/>
            <person name="Hilden K.S."/>
            <person name="Makela M.R."/>
            <person name="de Vries R.P."/>
        </authorList>
    </citation>
    <scope>NUCLEOTIDE SEQUENCE [LARGE SCALE GENOMIC DNA]</scope>
    <source>
        <strain evidence="1">OM18370.1</strain>
    </source>
</reference>
<gene>
    <name evidence="1" type="ORF">BD311DRAFT_761704</name>
</gene>
<dbReference type="Proteomes" id="UP000292957">
    <property type="component" value="Unassembled WGS sequence"/>
</dbReference>
<proteinExistence type="predicted"/>
<accession>A0A4V2JZY7</accession>
<protein>
    <submittedName>
        <fullName evidence="1">Uncharacterized protein</fullName>
    </submittedName>
</protein>
<sequence length="100" mass="11569">MLHLRWWSSGPTYTLIVNISLSLVGLRASFRDYAIHHRLSSASELFRITYRTSCSHITGRHRSRPSWYRVALKSIVRLDLSHIRCPCTPPLREPAPITDL</sequence>
<dbReference type="AlphaFoldDB" id="A0A4V2JZY7"/>
<dbReference type="EMBL" id="ML143440">
    <property type="protein sequence ID" value="TBU26843.1"/>
    <property type="molecule type" value="Genomic_DNA"/>
</dbReference>
<evidence type="ECO:0000313" key="1">
    <source>
        <dbReference type="EMBL" id="TBU26843.1"/>
    </source>
</evidence>
<organism evidence="1">
    <name type="scientific">Dichomitus squalens</name>
    <dbReference type="NCBI Taxonomy" id="114155"/>
    <lineage>
        <taxon>Eukaryota</taxon>
        <taxon>Fungi</taxon>
        <taxon>Dikarya</taxon>
        <taxon>Basidiomycota</taxon>
        <taxon>Agaricomycotina</taxon>
        <taxon>Agaricomycetes</taxon>
        <taxon>Polyporales</taxon>
        <taxon>Polyporaceae</taxon>
        <taxon>Dichomitus</taxon>
    </lineage>
</organism>